<dbReference type="Proteomes" id="UP000225706">
    <property type="component" value="Unassembled WGS sequence"/>
</dbReference>
<reference evidence="2" key="1">
    <citation type="journal article" date="2017" name="bioRxiv">
        <title>Comparative analysis of the genomes of Stylophora pistillata and Acropora digitifera provides evidence for extensive differences between species of corals.</title>
        <authorList>
            <person name="Voolstra C.R."/>
            <person name="Li Y."/>
            <person name="Liew Y.J."/>
            <person name="Baumgarten S."/>
            <person name="Zoccola D."/>
            <person name="Flot J.-F."/>
            <person name="Tambutte S."/>
            <person name="Allemand D."/>
            <person name="Aranda M."/>
        </authorList>
    </citation>
    <scope>NUCLEOTIDE SEQUENCE [LARGE SCALE GENOMIC DNA]</scope>
</reference>
<keyword evidence="2" id="KW-1185">Reference proteome</keyword>
<dbReference type="OrthoDB" id="5976985at2759"/>
<proteinExistence type="predicted"/>
<dbReference type="EMBL" id="LSMT01000390">
    <property type="protein sequence ID" value="PFX18832.1"/>
    <property type="molecule type" value="Genomic_DNA"/>
</dbReference>
<accession>A0A2B4RRH0</accession>
<dbReference type="AlphaFoldDB" id="A0A2B4RRH0"/>
<dbReference type="PANTHER" id="PTHR47331">
    <property type="entry name" value="PHD-TYPE DOMAIN-CONTAINING PROTEIN"/>
    <property type="match status" value="1"/>
</dbReference>
<protein>
    <submittedName>
        <fullName evidence="1">Uncharacterized protein</fullName>
    </submittedName>
</protein>
<name>A0A2B4RRH0_STYPI</name>
<gene>
    <name evidence="1" type="ORF">AWC38_SpisGene16771</name>
</gene>
<organism evidence="1 2">
    <name type="scientific">Stylophora pistillata</name>
    <name type="common">Smooth cauliflower coral</name>
    <dbReference type="NCBI Taxonomy" id="50429"/>
    <lineage>
        <taxon>Eukaryota</taxon>
        <taxon>Metazoa</taxon>
        <taxon>Cnidaria</taxon>
        <taxon>Anthozoa</taxon>
        <taxon>Hexacorallia</taxon>
        <taxon>Scleractinia</taxon>
        <taxon>Astrocoeniina</taxon>
        <taxon>Pocilloporidae</taxon>
        <taxon>Stylophora</taxon>
    </lineage>
</organism>
<sequence length="503" mass="57367">MLNAQIVRLKRQGKENVTHKPAIESEDLIKLKASPAIALNNPLALLRNVWFHVILFFCRRGREGQRQLKKTSFKFEVDALGRRFVTMAHDEATKNHPGRVTDVSSNEKLARMYETPEENDGYKALKFYMAKLNPRSQGPPHANPLATYTIKQKGPLYKTPIMACTSADEAFFLETSRGIATMGNITHPHRQPLVDPNEILRPDVISKMSHLKKVSPEIPPYTEDIEVGLLILIVLNLPCALRPKVIVYGQESDPYAVCSLLRWYINGPIFSSQSIACNRIHVDQQEGSSSPREYVVPQRMVKEQITPQAVQRIFELNFSKKEKGTALSRDDIKLYQRMENGVVYVEDRHYEMLLPFKHQNIPLPNNYAQAEKHLNSLRKRLVSDARYYTDHCSFMSEIISKGFARKVGDEFKGQYVSFVIGKARVTPKKTVSILGLELAAATLSLKIGDILKDELEYGNIEDHHWTNSKVILGFISNESSRFQVCVTDRVLLIPDHTTPEQWR</sequence>
<evidence type="ECO:0000313" key="2">
    <source>
        <dbReference type="Proteomes" id="UP000225706"/>
    </source>
</evidence>
<evidence type="ECO:0000313" key="1">
    <source>
        <dbReference type="EMBL" id="PFX18832.1"/>
    </source>
</evidence>
<comment type="caution">
    <text evidence="1">The sequence shown here is derived from an EMBL/GenBank/DDBJ whole genome shotgun (WGS) entry which is preliminary data.</text>
</comment>